<comment type="function">
    <text evidence="1">Multiubiquitin chain receptor involved in modulation of proteasomal degradation. Involved in nucleotide excision repair.</text>
</comment>
<dbReference type="Gene3D" id="3.10.20.90">
    <property type="entry name" value="Phosphatidylinositol 3-kinase Catalytic Subunit, Chain A, domain 1"/>
    <property type="match status" value="1"/>
</dbReference>
<dbReference type="InterPro" id="IPR004806">
    <property type="entry name" value="Rad23"/>
</dbReference>
<dbReference type="GO" id="GO:0043161">
    <property type="term" value="P:proteasome-mediated ubiquitin-dependent protein catabolic process"/>
    <property type="evidence" value="ECO:0007669"/>
    <property type="project" value="UniProtKB-UniRule"/>
</dbReference>
<keyword evidence="1" id="KW-0963">Cytoplasm</keyword>
<dbReference type="NCBIfam" id="TIGR00601">
    <property type="entry name" value="rad23"/>
    <property type="match status" value="1"/>
</dbReference>
<dbReference type="Gene3D" id="1.10.8.10">
    <property type="entry name" value="DNA helicase RuvA subunit, C-terminal domain"/>
    <property type="match status" value="2"/>
</dbReference>
<dbReference type="GO" id="GO:0070628">
    <property type="term" value="F:proteasome binding"/>
    <property type="evidence" value="ECO:0007669"/>
    <property type="project" value="TreeGrafter"/>
</dbReference>
<dbReference type="RefSeq" id="XP_005536484.1">
    <property type="nucleotide sequence ID" value="XM_005536427.1"/>
</dbReference>
<dbReference type="AlphaFoldDB" id="M1VHP3"/>
<reference evidence="5 6" key="2">
    <citation type="journal article" date="2007" name="BMC Biol.">
        <title>A 100%-complete sequence reveals unusually simple genomic features in the hot-spring red alga Cyanidioschyzon merolae.</title>
        <authorList>
            <person name="Nozaki H."/>
            <person name="Takano H."/>
            <person name="Misumi O."/>
            <person name="Terasawa K."/>
            <person name="Matsuzaki M."/>
            <person name="Maruyama S."/>
            <person name="Nishida K."/>
            <person name="Yagisawa F."/>
            <person name="Yoshida Y."/>
            <person name="Fujiwara T."/>
            <person name="Takio S."/>
            <person name="Tamura K."/>
            <person name="Chung S.J."/>
            <person name="Nakamura S."/>
            <person name="Kuroiwa H."/>
            <person name="Tanaka K."/>
            <person name="Sato N."/>
            <person name="Kuroiwa T."/>
        </authorList>
    </citation>
    <scope>NUCLEOTIDE SEQUENCE [LARGE SCALE GENOMIC DNA]</scope>
    <source>
        <strain evidence="5 6">10D</strain>
    </source>
</reference>
<keyword evidence="6" id="KW-1185">Reference proteome</keyword>
<comment type="similarity">
    <text evidence="1">Belongs to the RAD23 family.</text>
</comment>
<dbReference type="CDD" id="cd01805">
    <property type="entry name" value="Ubl_Rad23"/>
    <property type="match status" value="1"/>
</dbReference>
<accession>M1VHP3</accession>
<dbReference type="eggNOG" id="KOG0011">
    <property type="taxonomic scope" value="Eukaryota"/>
</dbReference>
<feature type="region of interest" description="Disordered" evidence="2">
    <location>
        <begin position="105"/>
        <end position="165"/>
    </location>
</feature>
<dbReference type="OrthoDB" id="419317at2759"/>
<dbReference type="InterPro" id="IPR009060">
    <property type="entry name" value="UBA-like_sf"/>
</dbReference>
<dbReference type="PANTHER" id="PTHR10621:SF0">
    <property type="entry name" value="UV EXCISION REPAIR PROTEIN RAD23"/>
    <property type="match status" value="1"/>
</dbReference>
<keyword evidence="1" id="KW-0227">DNA damage</keyword>
<dbReference type="InterPro" id="IPR000626">
    <property type="entry name" value="Ubiquitin-like_dom"/>
</dbReference>
<dbReference type="GeneID" id="16994386"/>
<dbReference type="PROSITE" id="PS50030">
    <property type="entry name" value="UBA"/>
    <property type="match status" value="1"/>
</dbReference>
<dbReference type="Pfam" id="PF00627">
    <property type="entry name" value="UBA"/>
    <property type="match status" value="1"/>
</dbReference>
<evidence type="ECO:0000313" key="6">
    <source>
        <dbReference type="Proteomes" id="UP000007014"/>
    </source>
</evidence>
<evidence type="ECO:0000259" key="4">
    <source>
        <dbReference type="PROSITE" id="PS50053"/>
    </source>
</evidence>
<feature type="domain" description="Ubiquitin-like" evidence="4">
    <location>
        <begin position="1"/>
        <end position="77"/>
    </location>
</feature>
<dbReference type="Pfam" id="PF00240">
    <property type="entry name" value="ubiquitin"/>
    <property type="match status" value="1"/>
</dbReference>
<dbReference type="GO" id="GO:0031593">
    <property type="term" value="F:polyubiquitin modification-dependent protein binding"/>
    <property type="evidence" value="ECO:0007669"/>
    <property type="project" value="UniProtKB-UniRule"/>
</dbReference>
<comment type="subcellular location">
    <subcellularLocation>
        <location evidence="1">Nucleus</location>
    </subcellularLocation>
    <subcellularLocation>
        <location evidence="1">Cytoplasm</location>
    </subcellularLocation>
</comment>
<evidence type="ECO:0000256" key="2">
    <source>
        <dbReference type="SAM" id="MobiDB-lite"/>
    </source>
</evidence>
<dbReference type="InterPro" id="IPR036353">
    <property type="entry name" value="XPC-bd_sf"/>
</dbReference>
<dbReference type="STRING" id="280699.M1VHP3"/>
<protein>
    <recommendedName>
        <fullName evidence="1">UV excision repair protein RAD23</fullName>
    </recommendedName>
</protein>
<keyword evidence="1" id="KW-0234">DNA repair</keyword>
<dbReference type="PROSITE" id="PS50053">
    <property type="entry name" value="UBIQUITIN_2"/>
    <property type="match status" value="1"/>
</dbReference>
<proteinExistence type="inferred from homology"/>
<organism evidence="5 6">
    <name type="scientific">Cyanidioschyzon merolae (strain NIES-3377 / 10D)</name>
    <name type="common">Unicellular red alga</name>
    <dbReference type="NCBI Taxonomy" id="280699"/>
    <lineage>
        <taxon>Eukaryota</taxon>
        <taxon>Rhodophyta</taxon>
        <taxon>Bangiophyceae</taxon>
        <taxon>Cyanidiales</taxon>
        <taxon>Cyanidiaceae</taxon>
        <taxon>Cyanidioschyzon</taxon>
    </lineage>
</organism>
<dbReference type="Gene3D" id="1.10.10.540">
    <property type="entry name" value="XPC-binding domain"/>
    <property type="match status" value="1"/>
</dbReference>
<gene>
    <name evidence="5" type="ORF">CYME_CMK054C</name>
</gene>
<dbReference type="PRINTS" id="PR01839">
    <property type="entry name" value="RAD23PROTEIN"/>
</dbReference>
<dbReference type="GO" id="GO:0005654">
    <property type="term" value="C:nucleoplasm"/>
    <property type="evidence" value="ECO:0007669"/>
    <property type="project" value="TreeGrafter"/>
</dbReference>
<dbReference type="Gramene" id="CMK054CT">
    <property type="protein sequence ID" value="CMK054CT"/>
    <property type="gene ID" value="CMK054C"/>
</dbReference>
<dbReference type="EMBL" id="AP006493">
    <property type="protein sequence ID" value="BAM80448.1"/>
    <property type="molecule type" value="Genomic_DNA"/>
</dbReference>
<sequence>MRLTFKTLDNKNLSLDGISPDTTVEELKRELGGREEFRWDPARTQEARLIFAGRVLSDPTQKLADCGMQDDDFLVVMPPRVATQRSRKTASVSSADAQLKTPLQAGLASEATDSATIASEASRGIPADSPPASVSAKSSGATPAESGALSQTPQVEGTTTSGIASSGLAVGDEYSLYMNRMRDMGFDDGSIERAMRAAHYNPERAIEYLCNGFPANTESLTEPLNDEARRPEHQTLPAQAGMDQTSRPAEAVHPELQQSRSELDIIRRLPHFALLRRAIQQDPSQIQSLLAELRRMNPRLLDIIQRNQADFINMLNEPVTDEEAGREMRQLRELVAQQGRGNMYAGADAPSMEPTNAIRIEVSQEEAEQLRQLEQMMEPMGVSRDTCLQVWLSCDRNTELAAMHLMDNLEDYTAEYGAESDTDVGDHGES</sequence>
<dbReference type="OMA" id="PHMLEPI"/>
<dbReference type="SUPFAM" id="SSF46934">
    <property type="entry name" value="UBA-like"/>
    <property type="match status" value="2"/>
</dbReference>
<dbReference type="HOGENOM" id="CLU_040364_0_0_1"/>
<feature type="domain" description="UBA" evidence="3">
    <location>
        <begin position="170"/>
        <end position="212"/>
    </location>
</feature>
<evidence type="ECO:0000256" key="1">
    <source>
        <dbReference type="RuleBase" id="RU367049"/>
    </source>
</evidence>
<dbReference type="SMART" id="SM00165">
    <property type="entry name" value="UBA"/>
    <property type="match status" value="2"/>
</dbReference>
<name>M1VHP3_CYAM1</name>
<dbReference type="GO" id="GO:0003684">
    <property type="term" value="F:damaged DNA binding"/>
    <property type="evidence" value="ECO:0007669"/>
    <property type="project" value="UniProtKB-UniRule"/>
</dbReference>
<feature type="compositionally biased region" description="Polar residues" evidence="2">
    <location>
        <begin position="148"/>
        <end position="164"/>
    </location>
</feature>
<dbReference type="PANTHER" id="PTHR10621">
    <property type="entry name" value="UV EXCISION REPAIR PROTEIN RAD23"/>
    <property type="match status" value="1"/>
</dbReference>
<evidence type="ECO:0000259" key="3">
    <source>
        <dbReference type="PROSITE" id="PS50030"/>
    </source>
</evidence>
<dbReference type="Proteomes" id="UP000007014">
    <property type="component" value="Chromosome 11"/>
</dbReference>
<dbReference type="InterPro" id="IPR015940">
    <property type="entry name" value="UBA"/>
</dbReference>
<dbReference type="SUPFAM" id="SSF101238">
    <property type="entry name" value="XPC-binding domain"/>
    <property type="match status" value="1"/>
</dbReference>
<reference evidence="5 6" key="1">
    <citation type="journal article" date="2004" name="Nature">
        <title>Genome sequence of the ultrasmall unicellular red alga Cyanidioschyzon merolae 10D.</title>
        <authorList>
            <person name="Matsuzaki M."/>
            <person name="Misumi O."/>
            <person name="Shin-i T."/>
            <person name="Maruyama S."/>
            <person name="Takahara M."/>
            <person name="Miyagishima S."/>
            <person name="Mori T."/>
            <person name="Nishida K."/>
            <person name="Yagisawa F."/>
            <person name="Nishida K."/>
            <person name="Yoshida Y."/>
            <person name="Nishimura Y."/>
            <person name="Nakao S."/>
            <person name="Kobayashi T."/>
            <person name="Momoyama Y."/>
            <person name="Higashiyama T."/>
            <person name="Minoda A."/>
            <person name="Sano M."/>
            <person name="Nomoto H."/>
            <person name="Oishi K."/>
            <person name="Hayashi H."/>
            <person name="Ohta F."/>
            <person name="Nishizaka S."/>
            <person name="Haga S."/>
            <person name="Miura S."/>
            <person name="Morishita T."/>
            <person name="Kabeya Y."/>
            <person name="Terasawa K."/>
            <person name="Suzuki Y."/>
            <person name="Ishii Y."/>
            <person name="Asakawa S."/>
            <person name="Takano H."/>
            <person name="Ohta N."/>
            <person name="Kuroiwa H."/>
            <person name="Tanaka K."/>
            <person name="Shimizu N."/>
            <person name="Sugano S."/>
            <person name="Sato N."/>
            <person name="Nozaki H."/>
            <person name="Ogasawara N."/>
            <person name="Kohara Y."/>
            <person name="Kuroiwa T."/>
        </authorList>
    </citation>
    <scope>NUCLEOTIDE SEQUENCE [LARGE SCALE GENOMIC DNA]</scope>
    <source>
        <strain evidence="5 6">10D</strain>
    </source>
</reference>
<evidence type="ECO:0000313" key="5">
    <source>
        <dbReference type="EMBL" id="BAM80448.1"/>
    </source>
</evidence>
<dbReference type="KEGG" id="cme:CYME_CMK054C"/>
<dbReference type="FunFam" id="1.10.8.10:FF:000003">
    <property type="entry name" value="UV excision repair protein RAD23 homolog"/>
    <property type="match status" value="1"/>
</dbReference>
<dbReference type="GO" id="GO:0006289">
    <property type="term" value="P:nucleotide-excision repair"/>
    <property type="evidence" value="ECO:0007669"/>
    <property type="project" value="UniProtKB-UniRule"/>
</dbReference>
<dbReference type="InterPro" id="IPR029071">
    <property type="entry name" value="Ubiquitin-like_domsf"/>
</dbReference>
<dbReference type="InterPro" id="IPR015360">
    <property type="entry name" value="XPC-bd"/>
</dbReference>
<dbReference type="SMART" id="SM00213">
    <property type="entry name" value="UBQ"/>
    <property type="match status" value="1"/>
</dbReference>
<dbReference type="GO" id="GO:0005829">
    <property type="term" value="C:cytosol"/>
    <property type="evidence" value="ECO:0007669"/>
    <property type="project" value="TreeGrafter"/>
</dbReference>
<dbReference type="Pfam" id="PF09280">
    <property type="entry name" value="XPC-binding"/>
    <property type="match status" value="1"/>
</dbReference>
<dbReference type="GO" id="GO:0043130">
    <property type="term" value="F:ubiquitin binding"/>
    <property type="evidence" value="ECO:0007669"/>
    <property type="project" value="UniProtKB-UniRule"/>
</dbReference>
<keyword evidence="1" id="KW-0539">Nucleus</keyword>
<dbReference type="SUPFAM" id="SSF54236">
    <property type="entry name" value="Ubiquitin-like"/>
    <property type="match status" value="1"/>
</dbReference>